<comment type="caution">
    <text evidence="2">The sequence shown here is derived from an EMBL/GenBank/DDBJ whole genome shotgun (WGS) entry which is preliminary data.</text>
</comment>
<sequence length="84" mass="9952">MVRKRKRQRQPENELPFQRLREEANLSQEELAVRIGVSASTIRRWEKGDEPTMSVWQMREFCRAVGVSFDELPPYLSQWGDEEG</sequence>
<keyword evidence="3" id="KW-1185">Reference proteome</keyword>
<evidence type="ECO:0000259" key="1">
    <source>
        <dbReference type="PROSITE" id="PS50943"/>
    </source>
</evidence>
<dbReference type="Proteomes" id="UP001050975">
    <property type="component" value="Unassembled WGS sequence"/>
</dbReference>
<dbReference type="AlphaFoldDB" id="A0AAV3X904"/>
<dbReference type="CDD" id="cd00093">
    <property type="entry name" value="HTH_XRE"/>
    <property type="match status" value="1"/>
</dbReference>
<proteinExistence type="predicted"/>
<dbReference type="SUPFAM" id="SSF47413">
    <property type="entry name" value="lambda repressor-like DNA-binding domains"/>
    <property type="match status" value="1"/>
</dbReference>
<name>A0AAV3X904_9CYAN</name>
<dbReference type="Gene3D" id="1.10.260.40">
    <property type="entry name" value="lambda repressor-like DNA-binding domains"/>
    <property type="match status" value="1"/>
</dbReference>
<evidence type="ECO:0000313" key="2">
    <source>
        <dbReference type="EMBL" id="GET38888.1"/>
    </source>
</evidence>
<organism evidence="2 3">
    <name type="scientific">Microseira wollei NIES-4236</name>
    <dbReference type="NCBI Taxonomy" id="2530354"/>
    <lineage>
        <taxon>Bacteria</taxon>
        <taxon>Bacillati</taxon>
        <taxon>Cyanobacteriota</taxon>
        <taxon>Cyanophyceae</taxon>
        <taxon>Oscillatoriophycideae</taxon>
        <taxon>Aerosakkonematales</taxon>
        <taxon>Aerosakkonemataceae</taxon>
        <taxon>Microseira</taxon>
    </lineage>
</organism>
<protein>
    <recommendedName>
        <fullName evidence="1">HTH cro/C1-type domain-containing protein</fullName>
    </recommendedName>
</protein>
<evidence type="ECO:0000313" key="3">
    <source>
        <dbReference type="Proteomes" id="UP001050975"/>
    </source>
</evidence>
<gene>
    <name evidence="2" type="ORF">MiSe_36480</name>
</gene>
<accession>A0AAV3X904</accession>
<dbReference type="InterPro" id="IPR001387">
    <property type="entry name" value="Cro/C1-type_HTH"/>
</dbReference>
<dbReference type="PROSITE" id="PS50943">
    <property type="entry name" value="HTH_CROC1"/>
    <property type="match status" value="1"/>
</dbReference>
<feature type="domain" description="HTH cro/C1-type" evidence="1">
    <location>
        <begin position="17"/>
        <end position="72"/>
    </location>
</feature>
<dbReference type="SMART" id="SM00530">
    <property type="entry name" value="HTH_XRE"/>
    <property type="match status" value="1"/>
</dbReference>
<dbReference type="InterPro" id="IPR010982">
    <property type="entry name" value="Lambda_DNA-bd_dom_sf"/>
</dbReference>
<dbReference type="Pfam" id="PF13560">
    <property type="entry name" value="HTH_31"/>
    <property type="match status" value="1"/>
</dbReference>
<dbReference type="GO" id="GO:0003677">
    <property type="term" value="F:DNA binding"/>
    <property type="evidence" value="ECO:0007669"/>
    <property type="project" value="InterPro"/>
</dbReference>
<reference evidence="2" key="1">
    <citation type="submission" date="2019-10" db="EMBL/GenBank/DDBJ databases">
        <title>Draft genome sequece of Microseira wollei NIES-4236.</title>
        <authorList>
            <person name="Yamaguchi H."/>
            <person name="Suzuki S."/>
            <person name="Kawachi M."/>
        </authorList>
    </citation>
    <scope>NUCLEOTIDE SEQUENCE</scope>
    <source>
        <strain evidence="2">NIES-4236</strain>
    </source>
</reference>
<dbReference type="EMBL" id="BLAY01000054">
    <property type="protein sequence ID" value="GET38888.1"/>
    <property type="molecule type" value="Genomic_DNA"/>
</dbReference>